<dbReference type="RefSeq" id="WP_259375170.1">
    <property type="nucleotide sequence ID" value="NZ_BBYR01000045.1"/>
</dbReference>
<dbReference type="Proteomes" id="UP000037660">
    <property type="component" value="Unassembled WGS sequence"/>
</dbReference>
<dbReference type="EMBL" id="BBYR01000045">
    <property type="protein sequence ID" value="GAP37357.1"/>
    <property type="molecule type" value="Genomic_DNA"/>
</dbReference>
<reference evidence="2" key="1">
    <citation type="submission" date="2015-07" db="EMBL/GenBank/DDBJ databases">
        <title>Discovery of a poly(ethylene terephthalate assimilation.</title>
        <authorList>
            <person name="Yoshida S."/>
            <person name="Hiraga K."/>
            <person name="Takehana T."/>
            <person name="Taniguchi I."/>
            <person name="Yamaji H."/>
            <person name="Maeda Y."/>
            <person name="Toyohara K."/>
            <person name="Miyamoto K."/>
            <person name="Kimura Y."/>
            <person name="Oda K."/>
        </authorList>
    </citation>
    <scope>NUCLEOTIDE SEQUENCE [LARGE SCALE GENOMIC DNA]</scope>
    <source>
        <strain evidence="2">NBRC 110686 / TISTR 2288 / 201-F6</strain>
    </source>
</reference>
<gene>
    <name evidence="1" type="ORF">ISF6_3212</name>
</gene>
<sequence length="41" mass="4165">MPTRRLPAWAELVLLLLAHAVAFAALAAAIALVLGAIAALT</sequence>
<protein>
    <submittedName>
        <fullName evidence="1">Uncharacterized protein</fullName>
    </submittedName>
</protein>
<dbReference type="AlphaFoldDB" id="A0A0K8P411"/>
<comment type="caution">
    <text evidence="1">The sequence shown here is derived from an EMBL/GenBank/DDBJ whole genome shotgun (WGS) entry which is preliminary data.</text>
</comment>
<organism evidence="1 2">
    <name type="scientific">Piscinibacter sakaiensis</name>
    <name type="common">Ideonella sakaiensis</name>
    <dbReference type="NCBI Taxonomy" id="1547922"/>
    <lineage>
        <taxon>Bacteria</taxon>
        <taxon>Pseudomonadati</taxon>
        <taxon>Pseudomonadota</taxon>
        <taxon>Betaproteobacteria</taxon>
        <taxon>Burkholderiales</taxon>
        <taxon>Sphaerotilaceae</taxon>
        <taxon>Piscinibacter</taxon>
    </lineage>
</organism>
<reference evidence="1 2" key="2">
    <citation type="journal article" date="2016" name="Science">
        <title>A bacterium that degrades and assimilates poly(ethylene terephthalate).</title>
        <authorList>
            <person name="Yoshida S."/>
            <person name="Hiraga K."/>
            <person name="Takehana T."/>
            <person name="Taniguchi I."/>
            <person name="Yamaji H."/>
            <person name="Maeda Y."/>
            <person name="Toyohara K."/>
            <person name="Miyamoto K."/>
            <person name="Kimura Y."/>
            <person name="Oda K."/>
        </authorList>
    </citation>
    <scope>NUCLEOTIDE SEQUENCE [LARGE SCALE GENOMIC DNA]</scope>
    <source>
        <strain evidence="2">NBRC 110686 / TISTR 2288 / 201-F6</strain>
    </source>
</reference>
<dbReference type="STRING" id="1547922.ISF6_3212"/>
<keyword evidence="2" id="KW-1185">Reference proteome</keyword>
<evidence type="ECO:0000313" key="2">
    <source>
        <dbReference type="Proteomes" id="UP000037660"/>
    </source>
</evidence>
<proteinExistence type="predicted"/>
<evidence type="ECO:0000313" key="1">
    <source>
        <dbReference type="EMBL" id="GAP37357.1"/>
    </source>
</evidence>
<name>A0A0K8P411_PISS1</name>
<accession>A0A0K8P411</accession>